<dbReference type="AlphaFoldDB" id="A0AAD8Q5Q4"/>
<feature type="region of interest" description="Disordered" evidence="1">
    <location>
        <begin position="1"/>
        <end position="30"/>
    </location>
</feature>
<evidence type="ECO:0000256" key="1">
    <source>
        <dbReference type="SAM" id="MobiDB-lite"/>
    </source>
</evidence>
<comment type="caution">
    <text evidence="2">The sequence shown here is derived from an EMBL/GenBank/DDBJ whole genome shotgun (WGS) entry which is preliminary data.</text>
</comment>
<evidence type="ECO:0000313" key="2">
    <source>
        <dbReference type="EMBL" id="KAK1595708.1"/>
    </source>
</evidence>
<keyword evidence="3" id="KW-1185">Reference proteome</keyword>
<proteinExistence type="predicted"/>
<dbReference type="Proteomes" id="UP001230504">
    <property type="component" value="Unassembled WGS sequence"/>
</dbReference>
<organism evidence="2 3">
    <name type="scientific">Colletotrichum navitas</name>
    <dbReference type="NCBI Taxonomy" id="681940"/>
    <lineage>
        <taxon>Eukaryota</taxon>
        <taxon>Fungi</taxon>
        <taxon>Dikarya</taxon>
        <taxon>Ascomycota</taxon>
        <taxon>Pezizomycotina</taxon>
        <taxon>Sordariomycetes</taxon>
        <taxon>Hypocreomycetidae</taxon>
        <taxon>Glomerellales</taxon>
        <taxon>Glomerellaceae</taxon>
        <taxon>Colletotrichum</taxon>
        <taxon>Colletotrichum graminicola species complex</taxon>
    </lineage>
</organism>
<dbReference type="EMBL" id="JAHLJV010000014">
    <property type="protein sequence ID" value="KAK1595708.1"/>
    <property type="molecule type" value="Genomic_DNA"/>
</dbReference>
<gene>
    <name evidence="2" type="ORF">LY79DRAFT_545799</name>
</gene>
<dbReference type="GeneID" id="85441435"/>
<name>A0AAD8Q5Q4_9PEZI</name>
<accession>A0AAD8Q5Q4</accession>
<evidence type="ECO:0000313" key="3">
    <source>
        <dbReference type="Proteomes" id="UP001230504"/>
    </source>
</evidence>
<protein>
    <submittedName>
        <fullName evidence="2">Uncharacterized protein</fullName>
    </submittedName>
</protein>
<sequence length="66" mass="6802">MPRRSTSQRVSPSCFTESGLSGEARTIGMGPREGIQGAKVVEEEHLSLFGQDGLQGTGPMPGPGSG</sequence>
<dbReference type="RefSeq" id="XP_060416685.1">
    <property type="nucleotide sequence ID" value="XM_060557195.1"/>
</dbReference>
<feature type="compositionally biased region" description="Polar residues" evidence="1">
    <location>
        <begin position="1"/>
        <end position="19"/>
    </location>
</feature>
<reference evidence="2" key="1">
    <citation type="submission" date="2021-06" db="EMBL/GenBank/DDBJ databases">
        <title>Comparative genomics, transcriptomics and evolutionary studies reveal genomic signatures of adaptation to plant cell wall in hemibiotrophic fungi.</title>
        <authorList>
            <consortium name="DOE Joint Genome Institute"/>
            <person name="Baroncelli R."/>
            <person name="Diaz J.F."/>
            <person name="Benocci T."/>
            <person name="Peng M."/>
            <person name="Battaglia E."/>
            <person name="Haridas S."/>
            <person name="Andreopoulos W."/>
            <person name="Labutti K."/>
            <person name="Pangilinan J."/>
            <person name="Floch G.L."/>
            <person name="Makela M.R."/>
            <person name="Henrissat B."/>
            <person name="Grigoriev I.V."/>
            <person name="Crouch J.A."/>
            <person name="De Vries R.P."/>
            <person name="Sukno S.A."/>
            <person name="Thon M.R."/>
        </authorList>
    </citation>
    <scope>NUCLEOTIDE SEQUENCE</scope>
    <source>
        <strain evidence="2">CBS 125086</strain>
    </source>
</reference>